<accession>A0AAD7GPJ5</accession>
<evidence type="ECO:0000256" key="1">
    <source>
        <dbReference type="SAM" id="MobiDB-lite"/>
    </source>
</evidence>
<reference evidence="2" key="1">
    <citation type="submission" date="2023-03" db="EMBL/GenBank/DDBJ databases">
        <title>Massive genome expansion in bonnet fungi (Mycena s.s.) driven by repeated elements and novel gene families across ecological guilds.</title>
        <authorList>
            <consortium name="Lawrence Berkeley National Laboratory"/>
            <person name="Harder C.B."/>
            <person name="Miyauchi S."/>
            <person name="Viragh M."/>
            <person name="Kuo A."/>
            <person name="Thoen E."/>
            <person name="Andreopoulos B."/>
            <person name="Lu D."/>
            <person name="Skrede I."/>
            <person name="Drula E."/>
            <person name="Henrissat B."/>
            <person name="Morin E."/>
            <person name="Kohler A."/>
            <person name="Barry K."/>
            <person name="LaButti K."/>
            <person name="Morin E."/>
            <person name="Salamov A."/>
            <person name="Lipzen A."/>
            <person name="Mereny Z."/>
            <person name="Hegedus B."/>
            <person name="Baldrian P."/>
            <person name="Stursova M."/>
            <person name="Weitz H."/>
            <person name="Taylor A."/>
            <person name="Grigoriev I.V."/>
            <person name="Nagy L.G."/>
            <person name="Martin F."/>
            <person name="Kauserud H."/>
        </authorList>
    </citation>
    <scope>NUCLEOTIDE SEQUENCE</scope>
    <source>
        <strain evidence="2">CBHHK182m</strain>
    </source>
</reference>
<gene>
    <name evidence="2" type="ORF">B0H16DRAFT_1833443</name>
</gene>
<evidence type="ECO:0000313" key="3">
    <source>
        <dbReference type="Proteomes" id="UP001215598"/>
    </source>
</evidence>
<proteinExistence type="predicted"/>
<feature type="region of interest" description="Disordered" evidence="1">
    <location>
        <begin position="28"/>
        <end position="52"/>
    </location>
</feature>
<protein>
    <submittedName>
        <fullName evidence="2">Uncharacterized protein</fullName>
    </submittedName>
</protein>
<feature type="region of interest" description="Disordered" evidence="1">
    <location>
        <begin position="89"/>
        <end position="111"/>
    </location>
</feature>
<organism evidence="2 3">
    <name type="scientific">Mycena metata</name>
    <dbReference type="NCBI Taxonomy" id="1033252"/>
    <lineage>
        <taxon>Eukaryota</taxon>
        <taxon>Fungi</taxon>
        <taxon>Dikarya</taxon>
        <taxon>Basidiomycota</taxon>
        <taxon>Agaricomycotina</taxon>
        <taxon>Agaricomycetes</taxon>
        <taxon>Agaricomycetidae</taxon>
        <taxon>Agaricales</taxon>
        <taxon>Marasmiineae</taxon>
        <taxon>Mycenaceae</taxon>
        <taxon>Mycena</taxon>
    </lineage>
</organism>
<sequence>LVRSSAAWRKQVAAWQEEMRELDAVDDALRPAADSDDEDLPPAPARQRKPRSWFPTTLASLFGGVVENPFTLARRPPVVSREALLMELLAAEHSDEEPDTGAQEGSGDDYE</sequence>
<feature type="non-terminal residue" evidence="2">
    <location>
        <position position="111"/>
    </location>
</feature>
<dbReference type="AlphaFoldDB" id="A0AAD7GPJ5"/>
<evidence type="ECO:0000313" key="2">
    <source>
        <dbReference type="EMBL" id="KAJ7701348.1"/>
    </source>
</evidence>
<dbReference type="EMBL" id="JARKIB010000533">
    <property type="protein sequence ID" value="KAJ7701348.1"/>
    <property type="molecule type" value="Genomic_DNA"/>
</dbReference>
<comment type="caution">
    <text evidence="2">The sequence shown here is derived from an EMBL/GenBank/DDBJ whole genome shotgun (WGS) entry which is preliminary data.</text>
</comment>
<dbReference type="Proteomes" id="UP001215598">
    <property type="component" value="Unassembled WGS sequence"/>
</dbReference>
<feature type="non-terminal residue" evidence="2">
    <location>
        <position position="1"/>
    </location>
</feature>
<name>A0AAD7GPJ5_9AGAR</name>
<keyword evidence="3" id="KW-1185">Reference proteome</keyword>